<comment type="caution">
    <text evidence="13">The sequence shown here is derived from an EMBL/GenBank/DDBJ whole genome shotgun (WGS) entry which is preliminary data.</text>
</comment>
<gene>
    <name evidence="13" type="primary">fucP</name>
    <name evidence="13" type="ORF">ENS31_02315</name>
</gene>
<feature type="domain" description="Major facilitator superfamily (MFS) profile" evidence="12">
    <location>
        <begin position="25"/>
        <end position="434"/>
    </location>
</feature>
<dbReference type="GO" id="GO:0055056">
    <property type="term" value="F:D-glucose transmembrane transporter activity"/>
    <property type="evidence" value="ECO:0007669"/>
    <property type="project" value="InterPro"/>
</dbReference>
<keyword evidence="6" id="KW-0997">Cell inner membrane</keyword>
<keyword evidence="5" id="KW-1003">Cell membrane</keyword>
<keyword evidence="7" id="KW-0762">Sugar transport</keyword>
<comment type="function">
    <text evidence="1">Intake of glucose and galactose.</text>
</comment>
<dbReference type="Gene3D" id="1.20.1250.20">
    <property type="entry name" value="MFS general substrate transporter like domains"/>
    <property type="match status" value="2"/>
</dbReference>
<keyword evidence="4" id="KW-0813">Transport</keyword>
<feature type="transmembrane region" description="Helical" evidence="11">
    <location>
        <begin position="258"/>
        <end position="280"/>
    </location>
</feature>
<dbReference type="SUPFAM" id="SSF103473">
    <property type="entry name" value="MFS general substrate transporter"/>
    <property type="match status" value="1"/>
</dbReference>
<feature type="transmembrane region" description="Helical" evidence="11">
    <location>
        <begin position="408"/>
        <end position="427"/>
    </location>
</feature>
<dbReference type="NCBIfam" id="TIGR00885">
    <property type="entry name" value="fucP"/>
    <property type="match status" value="1"/>
</dbReference>
<proteinExistence type="inferred from homology"/>
<dbReference type="InterPro" id="IPR011701">
    <property type="entry name" value="MFS"/>
</dbReference>
<dbReference type="EMBL" id="DSUJ01000008">
    <property type="protein sequence ID" value="HFI90345.1"/>
    <property type="molecule type" value="Genomic_DNA"/>
</dbReference>
<feature type="transmembrane region" description="Helical" evidence="11">
    <location>
        <begin position="383"/>
        <end position="402"/>
    </location>
</feature>
<dbReference type="InterPro" id="IPR050375">
    <property type="entry name" value="MFS_TsgA-like"/>
</dbReference>
<evidence type="ECO:0000256" key="2">
    <source>
        <dbReference type="ARBA" id="ARBA00004429"/>
    </source>
</evidence>
<dbReference type="PANTHER" id="PTHR43702">
    <property type="entry name" value="L-FUCOSE-PROTON SYMPORTER"/>
    <property type="match status" value="1"/>
</dbReference>
<evidence type="ECO:0000256" key="11">
    <source>
        <dbReference type="SAM" id="Phobius"/>
    </source>
</evidence>
<dbReference type="Pfam" id="PF07690">
    <property type="entry name" value="MFS_1"/>
    <property type="match status" value="1"/>
</dbReference>
<sequence length="444" mass="47596">MASTTSSTANISTGNTNGQRNYLPELTILTSLFFMWGFLTCLNDILIPHLQNVFELNYFESMLVQFTFFLAYFLISLPSGKLVEKVGYKKGIVIGLITAGIGTLIFYPAAGLRSYPVFLLAFFILASGITLLQVAANPYVTILGKPETASSRLNLTQAFNSLGTTVAPYFGSLLILSTAVKTADELSKMTPAEVEAYKAAEAAAVQYPYLGLAAVLFIIAAIFAIIKLPQIEASTVQSGDGNGNYDEIHDSAWGYKHLLLGAIGIFVYVGAEVAIGSFLVKYFVSLDSSMLEMEAGKMVSFYWGGAMVGRFIGSAVQRKIKPGTVLGFNAIMASLLVVISMLSNGQVAMWSILLVGLFNSIMFPTIFSLAIRGLGKHTGQASGILCMAIVGGAVIPVIQGLIADSIGIHHAFILPVLCYLFIAYYGFKGSVPSFEKAELAVEVD</sequence>
<dbReference type="AlphaFoldDB" id="A0A7V2ZI63"/>
<evidence type="ECO:0000259" key="12">
    <source>
        <dbReference type="PROSITE" id="PS50850"/>
    </source>
</evidence>
<organism evidence="13">
    <name type="scientific">Ignavibacterium album</name>
    <dbReference type="NCBI Taxonomy" id="591197"/>
    <lineage>
        <taxon>Bacteria</taxon>
        <taxon>Pseudomonadati</taxon>
        <taxon>Ignavibacteriota</taxon>
        <taxon>Ignavibacteria</taxon>
        <taxon>Ignavibacteriales</taxon>
        <taxon>Ignavibacteriaceae</taxon>
        <taxon>Ignavibacterium</taxon>
    </lineage>
</organism>
<evidence type="ECO:0000313" key="13">
    <source>
        <dbReference type="EMBL" id="HFI90345.1"/>
    </source>
</evidence>
<evidence type="ECO:0000256" key="5">
    <source>
        <dbReference type="ARBA" id="ARBA00022475"/>
    </source>
</evidence>
<evidence type="ECO:0000256" key="7">
    <source>
        <dbReference type="ARBA" id="ARBA00022597"/>
    </source>
</evidence>
<dbReference type="GO" id="GO:0005886">
    <property type="term" value="C:plasma membrane"/>
    <property type="evidence" value="ECO:0007669"/>
    <property type="project" value="UniProtKB-SubCell"/>
</dbReference>
<evidence type="ECO:0000256" key="6">
    <source>
        <dbReference type="ARBA" id="ARBA00022519"/>
    </source>
</evidence>
<feature type="transmembrane region" description="Helical" evidence="11">
    <location>
        <begin position="26"/>
        <end position="46"/>
    </location>
</feature>
<dbReference type="CDD" id="cd17394">
    <property type="entry name" value="MFS_FucP_like"/>
    <property type="match status" value="1"/>
</dbReference>
<dbReference type="PROSITE" id="PS50850">
    <property type="entry name" value="MFS"/>
    <property type="match status" value="1"/>
</dbReference>
<feature type="transmembrane region" description="Helical" evidence="11">
    <location>
        <begin position="323"/>
        <end position="342"/>
    </location>
</feature>
<reference evidence="13" key="1">
    <citation type="journal article" date="2020" name="mSystems">
        <title>Genome- and Community-Level Interaction Insights into Carbon Utilization and Element Cycling Functions of Hydrothermarchaeota in Hydrothermal Sediment.</title>
        <authorList>
            <person name="Zhou Z."/>
            <person name="Liu Y."/>
            <person name="Xu W."/>
            <person name="Pan J."/>
            <person name="Luo Z.H."/>
            <person name="Li M."/>
        </authorList>
    </citation>
    <scope>NUCLEOTIDE SEQUENCE [LARGE SCALE GENOMIC DNA]</scope>
    <source>
        <strain evidence="13">SpSt-479</strain>
    </source>
</reference>
<dbReference type="InterPro" id="IPR036259">
    <property type="entry name" value="MFS_trans_sf"/>
</dbReference>
<evidence type="ECO:0000256" key="4">
    <source>
        <dbReference type="ARBA" id="ARBA00022448"/>
    </source>
</evidence>
<evidence type="ECO:0000256" key="9">
    <source>
        <dbReference type="ARBA" id="ARBA00022989"/>
    </source>
</evidence>
<dbReference type="GO" id="GO:1904659">
    <property type="term" value="P:D-glucose transmembrane transport"/>
    <property type="evidence" value="ECO:0007669"/>
    <property type="project" value="InterPro"/>
</dbReference>
<dbReference type="InterPro" id="IPR005275">
    <property type="entry name" value="Lfuc_symporter_FucP"/>
</dbReference>
<dbReference type="InterPro" id="IPR005964">
    <property type="entry name" value="Glc/Gal_transptr_bac"/>
</dbReference>
<keyword evidence="9 11" id="KW-1133">Transmembrane helix</keyword>
<evidence type="ECO:0000256" key="3">
    <source>
        <dbReference type="ARBA" id="ARBA00009120"/>
    </source>
</evidence>
<feature type="transmembrane region" description="Helical" evidence="11">
    <location>
        <begin position="91"/>
        <end position="110"/>
    </location>
</feature>
<accession>A0A7V2ZI63</accession>
<feature type="transmembrane region" description="Helical" evidence="11">
    <location>
        <begin position="207"/>
        <end position="226"/>
    </location>
</feature>
<name>A0A7V2ZI63_9BACT</name>
<feature type="transmembrane region" description="Helical" evidence="11">
    <location>
        <begin position="117"/>
        <end position="136"/>
    </location>
</feature>
<comment type="subcellular location">
    <subcellularLocation>
        <location evidence="2">Cell inner membrane</location>
        <topology evidence="2">Multi-pass membrane protein</topology>
    </subcellularLocation>
</comment>
<keyword evidence="10 11" id="KW-0472">Membrane</keyword>
<feature type="transmembrane region" description="Helical" evidence="11">
    <location>
        <begin position="58"/>
        <end position="79"/>
    </location>
</feature>
<evidence type="ECO:0000256" key="10">
    <source>
        <dbReference type="ARBA" id="ARBA00023136"/>
    </source>
</evidence>
<feature type="transmembrane region" description="Helical" evidence="11">
    <location>
        <begin position="300"/>
        <end position="316"/>
    </location>
</feature>
<dbReference type="GO" id="GO:0005354">
    <property type="term" value="F:galactose transmembrane transporter activity"/>
    <property type="evidence" value="ECO:0007669"/>
    <property type="project" value="InterPro"/>
</dbReference>
<dbReference type="GO" id="GO:0015535">
    <property type="term" value="F:fucose:proton symporter activity"/>
    <property type="evidence" value="ECO:0007669"/>
    <property type="project" value="InterPro"/>
</dbReference>
<dbReference type="PANTHER" id="PTHR43702:SF3">
    <property type="entry name" value="PROTEIN TSGA"/>
    <property type="match status" value="1"/>
</dbReference>
<evidence type="ECO:0000256" key="8">
    <source>
        <dbReference type="ARBA" id="ARBA00022692"/>
    </source>
</evidence>
<protein>
    <submittedName>
        <fullName evidence="13">L-fucose:H+ symporter permease</fullName>
    </submittedName>
</protein>
<evidence type="ECO:0000256" key="1">
    <source>
        <dbReference type="ARBA" id="ARBA00003321"/>
    </source>
</evidence>
<keyword evidence="8 11" id="KW-0812">Transmembrane</keyword>
<feature type="transmembrane region" description="Helical" evidence="11">
    <location>
        <begin position="348"/>
        <end position="371"/>
    </location>
</feature>
<dbReference type="InterPro" id="IPR020846">
    <property type="entry name" value="MFS_dom"/>
</dbReference>
<comment type="similarity">
    <text evidence="3">Belongs to the major facilitator superfamily. FHS transporter (TC 2.A.1.7) family.</text>
</comment>
<dbReference type="NCBIfam" id="TIGR01272">
    <property type="entry name" value="gluP"/>
    <property type="match status" value="1"/>
</dbReference>